<keyword evidence="11" id="KW-1185">Reference proteome</keyword>
<dbReference type="PANTHER" id="PTHR23522">
    <property type="entry name" value="BLL5896 PROTEIN"/>
    <property type="match status" value="1"/>
</dbReference>
<feature type="transmembrane region" description="Helical" evidence="8">
    <location>
        <begin position="96"/>
        <end position="114"/>
    </location>
</feature>
<evidence type="ECO:0000256" key="6">
    <source>
        <dbReference type="ARBA" id="ARBA00022989"/>
    </source>
</evidence>
<dbReference type="PIRSF" id="PIRSF004925">
    <property type="entry name" value="HcaT"/>
    <property type="match status" value="1"/>
</dbReference>
<evidence type="ECO:0000259" key="9">
    <source>
        <dbReference type="Pfam" id="PF12832"/>
    </source>
</evidence>
<dbReference type="EMBL" id="JBHSRI010000038">
    <property type="protein sequence ID" value="MFC6041382.1"/>
    <property type="molecule type" value="Genomic_DNA"/>
</dbReference>
<dbReference type="InterPro" id="IPR024989">
    <property type="entry name" value="MFS_assoc_dom"/>
</dbReference>
<keyword evidence="3" id="KW-1003">Cell membrane</keyword>
<feature type="transmembrane region" description="Helical" evidence="8">
    <location>
        <begin position="360"/>
        <end position="379"/>
    </location>
</feature>
<evidence type="ECO:0000256" key="2">
    <source>
        <dbReference type="ARBA" id="ARBA00022448"/>
    </source>
</evidence>
<name>A0ABW1LDT3_9BACL</name>
<protein>
    <submittedName>
        <fullName evidence="10">3-phenylpropionate MFS transporter</fullName>
    </submittedName>
</protein>
<feature type="transmembrane region" description="Helical" evidence="8">
    <location>
        <begin position="239"/>
        <end position="257"/>
    </location>
</feature>
<dbReference type="Pfam" id="PF12832">
    <property type="entry name" value="MFS_1_like"/>
    <property type="match status" value="1"/>
</dbReference>
<feature type="transmembrane region" description="Helical" evidence="8">
    <location>
        <begin position="38"/>
        <end position="60"/>
    </location>
</feature>
<evidence type="ECO:0000256" key="1">
    <source>
        <dbReference type="ARBA" id="ARBA00004429"/>
    </source>
</evidence>
<feature type="transmembrane region" description="Helical" evidence="8">
    <location>
        <begin position="7"/>
        <end position="26"/>
    </location>
</feature>
<gene>
    <name evidence="10" type="ORF">ACFPYN_18405</name>
</gene>
<keyword evidence="6 8" id="KW-1133">Transmembrane helix</keyword>
<feature type="transmembrane region" description="Helical" evidence="8">
    <location>
        <begin position="159"/>
        <end position="175"/>
    </location>
</feature>
<evidence type="ECO:0000256" key="4">
    <source>
        <dbReference type="ARBA" id="ARBA00022519"/>
    </source>
</evidence>
<dbReference type="RefSeq" id="WP_377736292.1">
    <property type="nucleotide sequence ID" value="NZ_JBHSRI010000038.1"/>
</dbReference>
<feature type="transmembrane region" description="Helical" evidence="8">
    <location>
        <begin position="269"/>
        <end position="287"/>
    </location>
</feature>
<comment type="caution">
    <text evidence="10">The sequence shown here is derived from an EMBL/GenBank/DDBJ whole genome shotgun (WGS) entry which is preliminary data.</text>
</comment>
<keyword evidence="2" id="KW-0813">Transport</keyword>
<feature type="transmembrane region" description="Helical" evidence="8">
    <location>
        <begin position="293"/>
        <end position="314"/>
    </location>
</feature>
<feature type="transmembrane region" description="Helical" evidence="8">
    <location>
        <begin position="135"/>
        <end position="153"/>
    </location>
</feature>
<dbReference type="NCBIfam" id="NF008346">
    <property type="entry name" value="PRK11128.1"/>
    <property type="match status" value="1"/>
</dbReference>
<feature type="transmembrane region" description="Helical" evidence="8">
    <location>
        <begin position="207"/>
        <end position="227"/>
    </location>
</feature>
<dbReference type="InterPro" id="IPR026032">
    <property type="entry name" value="HcaT-like"/>
</dbReference>
<dbReference type="Gene3D" id="1.20.1250.20">
    <property type="entry name" value="MFS general substrate transporter like domains"/>
    <property type="match status" value="2"/>
</dbReference>
<evidence type="ECO:0000256" key="8">
    <source>
        <dbReference type="SAM" id="Phobius"/>
    </source>
</evidence>
<evidence type="ECO:0000256" key="5">
    <source>
        <dbReference type="ARBA" id="ARBA00022692"/>
    </source>
</evidence>
<keyword evidence="7 8" id="KW-0472">Membrane</keyword>
<keyword evidence="4" id="KW-0997">Cell inner membrane</keyword>
<dbReference type="InterPro" id="IPR036259">
    <property type="entry name" value="MFS_trans_sf"/>
</dbReference>
<feature type="domain" description="Major facilitator superfamily associated" evidence="9">
    <location>
        <begin position="8"/>
        <end position="362"/>
    </location>
</feature>
<evidence type="ECO:0000313" key="10">
    <source>
        <dbReference type="EMBL" id="MFC6041382.1"/>
    </source>
</evidence>
<proteinExistence type="predicted"/>
<feature type="transmembrane region" description="Helical" evidence="8">
    <location>
        <begin position="72"/>
        <end position="90"/>
    </location>
</feature>
<organism evidence="10 11">
    <name type="scientific">Paenisporosarcina macmurdoensis</name>
    <dbReference type="NCBI Taxonomy" id="212659"/>
    <lineage>
        <taxon>Bacteria</taxon>
        <taxon>Bacillati</taxon>
        <taxon>Bacillota</taxon>
        <taxon>Bacilli</taxon>
        <taxon>Bacillales</taxon>
        <taxon>Caryophanaceae</taxon>
        <taxon>Paenisporosarcina</taxon>
    </lineage>
</organism>
<dbReference type="Proteomes" id="UP001596170">
    <property type="component" value="Unassembled WGS sequence"/>
</dbReference>
<evidence type="ECO:0000256" key="3">
    <source>
        <dbReference type="ARBA" id="ARBA00022475"/>
    </source>
</evidence>
<feature type="transmembrane region" description="Helical" evidence="8">
    <location>
        <begin position="334"/>
        <end position="354"/>
    </location>
</feature>
<dbReference type="SUPFAM" id="SSF103473">
    <property type="entry name" value="MFS general substrate transporter"/>
    <property type="match status" value="1"/>
</dbReference>
<dbReference type="PANTHER" id="PTHR23522:SF10">
    <property type="entry name" value="3-PHENYLPROPIONIC ACID TRANSPORTER-RELATED"/>
    <property type="match status" value="1"/>
</dbReference>
<accession>A0ABW1LDT3</accession>
<evidence type="ECO:0000256" key="7">
    <source>
        <dbReference type="ARBA" id="ARBA00023136"/>
    </source>
</evidence>
<comment type="subcellular location">
    <subcellularLocation>
        <location evidence="1">Cell inner membrane</location>
        <topology evidence="1">Multi-pass membrane protein</topology>
    </subcellularLocation>
</comment>
<sequence>MINSQKWLSINFAAFFFTWGVFLPYWTGWLTTEKGLSVFHASIIMGSGMVARAFSTFVFFPAATKLLSIRRVMIWTAFLSFIIMSLYIFTDTFIPLLIITILFSLVYPNLLPAMESSASVLIQTERIHYGKSRSFGSIGYTVGLLLIGAVTSIWNEQAILWVMLIGLALMWFLHTRPAPPSLTIKPEIREGNVKKSEVKKLVTSKPFVTVLILAILLQGAHASYYNYGFIYLQELGVNSLYIGVILIVAVLLEILFFARADLFFSKTKVSTMFLVAGIGSTLRWVLIFLFPSVWIFVISQLLHAVSFGVAHYAFIQFISKRLSQNEIPTAQGMYASLAMGLSTAILTFVGGYLYEISPGLAFLGMTACTIPSIFIVLFTRNKFSY</sequence>
<evidence type="ECO:0000313" key="11">
    <source>
        <dbReference type="Proteomes" id="UP001596170"/>
    </source>
</evidence>
<keyword evidence="5 8" id="KW-0812">Transmembrane</keyword>
<reference evidence="11" key="1">
    <citation type="journal article" date="2019" name="Int. J. Syst. Evol. Microbiol.">
        <title>The Global Catalogue of Microorganisms (GCM) 10K type strain sequencing project: providing services to taxonomists for standard genome sequencing and annotation.</title>
        <authorList>
            <consortium name="The Broad Institute Genomics Platform"/>
            <consortium name="The Broad Institute Genome Sequencing Center for Infectious Disease"/>
            <person name="Wu L."/>
            <person name="Ma J."/>
        </authorList>
    </citation>
    <scope>NUCLEOTIDE SEQUENCE [LARGE SCALE GENOMIC DNA]</scope>
    <source>
        <strain evidence="11">CCUG 54527</strain>
    </source>
</reference>